<keyword evidence="1" id="KW-0812">Transmembrane</keyword>
<dbReference type="PANTHER" id="PTHR23275:SF100">
    <property type="entry name" value="EGF-LIKE DOMAIN-CONTAINING PROTEIN"/>
    <property type="match status" value="1"/>
</dbReference>
<dbReference type="Pfam" id="PF03302">
    <property type="entry name" value="VSP"/>
    <property type="match status" value="2"/>
</dbReference>
<dbReference type="Proteomes" id="UP000018040">
    <property type="component" value="Unassembled WGS sequence"/>
</dbReference>
<dbReference type="InterPro" id="IPR005127">
    <property type="entry name" value="Giardia_VSP"/>
</dbReference>
<accession>V6TV79</accession>
<dbReference type="VEuPathDB" id="GiardiaDB:GL50581_3094"/>
<dbReference type="Gene3D" id="2.10.220.10">
    <property type="entry name" value="Hormone Receptor, Insulin-like Growth Factor Receptor 1, Chain A, domain 2"/>
    <property type="match status" value="2"/>
</dbReference>
<dbReference type="InterPro" id="IPR006212">
    <property type="entry name" value="Furin_repeat"/>
</dbReference>
<evidence type="ECO:0000313" key="3">
    <source>
        <dbReference type="Proteomes" id="UP000018040"/>
    </source>
</evidence>
<feature type="non-terminal residue" evidence="2">
    <location>
        <position position="1"/>
    </location>
</feature>
<feature type="transmembrane region" description="Helical" evidence="1">
    <location>
        <begin position="445"/>
        <end position="469"/>
    </location>
</feature>
<dbReference type="VEuPathDB" id="GiardiaDB:DHA2_151765"/>
<evidence type="ECO:0000313" key="2">
    <source>
        <dbReference type="EMBL" id="ESU42494.1"/>
    </source>
</evidence>
<protein>
    <submittedName>
        <fullName evidence="2">Variant-specific surface protein</fullName>
    </submittedName>
</protein>
<reference evidence="3" key="1">
    <citation type="submission" date="2012-02" db="EMBL/GenBank/DDBJ databases">
        <title>Genome sequencing of Giardia lamblia Genotypes A2 and B isolates (DH and GS) and comparative analysis with the genomes of Genotypes A1 and E (WB and Pig).</title>
        <authorList>
            <person name="Adam R."/>
            <person name="Dahlstrom E."/>
            <person name="Martens C."/>
            <person name="Bruno D."/>
            <person name="Barbian K."/>
            <person name="Porcella S.F."/>
            <person name="Nash T."/>
        </authorList>
    </citation>
    <scope>NUCLEOTIDE SEQUENCE</scope>
    <source>
        <strain evidence="3">GS</strain>
    </source>
</reference>
<gene>
    <name evidence="2" type="ORF">GSB_153224</name>
</gene>
<organism evidence="2 3">
    <name type="scientific">Giardia intestinalis</name>
    <name type="common">Giardia lamblia</name>
    <dbReference type="NCBI Taxonomy" id="5741"/>
    <lineage>
        <taxon>Eukaryota</taxon>
        <taxon>Metamonada</taxon>
        <taxon>Diplomonadida</taxon>
        <taxon>Hexamitidae</taxon>
        <taxon>Giardiinae</taxon>
        <taxon>Giardia</taxon>
    </lineage>
</organism>
<dbReference type="AlphaFoldDB" id="V6TV79"/>
<dbReference type="InterPro" id="IPR052798">
    <property type="entry name" value="Giardia_VSA"/>
</dbReference>
<dbReference type="SUPFAM" id="SSF57184">
    <property type="entry name" value="Growth factor receptor domain"/>
    <property type="match status" value="2"/>
</dbReference>
<comment type="caution">
    <text evidence="2">The sequence shown here is derived from an EMBL/GenBank/DDBJ whole genome shotgun (WGS) entry which is preliminary data.</text>
</comment>
<keyword evidence="1" id="KW-1133">Transmembrane helix</keyword>
<keyword evidence="1" id="KW-0472">Membrane</keyword>
<proteinExistence type="predicted"/>
<evidence type="ECO:0000256" key="1">
    <source>
        <dbReference type="SAM" id="Phobius"/>
    </source>
</evidence>
<sequence>VCREARDGACVMYKEEVRAERAGAGERINKQGEPEMRQEVKAAKVTCTEGTTTGQCKTGKCVSIDTDTVCTECGKAGEVPINGECKAYNDAATTKDAGAGCETGGDASEAVGNTAVVCGKCSSTTNNYFLFMGGCYDKTKSPGNKICTTASGGRCTTCKADSSYIFQNPAASPTLGSECILCWDTTGANEVVGVENCATCAAPSKAPGVATCSKCATGALYTPSEGATSCPATCPEGYFEHTATDGSLKTCQSCSAPKESLTPPAAGVLNCAKCTYNTKVICEKCGQDKYLKTDGETTSCVDAQDCGTGFFATTVEGIKKCFACGDTTNGVPNCAECTAPGEGKTKPTCTKCSTKYLKTAADGTTTCVEQGECTSDSFPVTNAQTGNKCISCGDETSGVPNCVKCTAPSSAGGKPTCSECGSGFKLEGGACVSASTNKSALSTGAIAGISVAAVVVVGGLVGFLCWWFVCRGKA</sequence>
<dbReference type="InterPro" id="IPR009030">
    <property type="entry name" value="Growth_fac_rcpt_cys_sf"/>
</dbReference>
<dbReference type="SMART" id="SM00261">
    <property type="entry name" value="FU"/>
    <property type="match status" value="4"/>
</dbReference>
<dbReference type="EMBL" id="AHHH01000080">
    <property type="protein sequence ID" value="ESU42494.1"/>
    <property type="molecule type" value="Genomic_DNA"/>
</dbReference>
<reference evidence="2 3" key="2">
    <citation type="journal article" date="2013" name="Genome Biol. Evol.">
        <title>Genome sequencing of Giardia lamblia genotypes A2 and B isolates (DH and GS) and comparative analysis with the genomes of genotypes A1 and E (WB and Pig).</title>
        <authorList>
            <person name="Adam R.D."/>
            <person name="Dahlstrom E.W."/>
            <person name="Martens C.A."/>
            <person name="Bruno D.P."/>
            <person name="Barbian K.D."/>
            <person name="Ricklefs S.M."/>
            <person name="Hernandez M.M."/>
            <person name="Narla N.P."/>
            <person name="Patel R.B."/>
            <person name="Porcella S.F."/>
            <person name="Nash T.E."/>
        </authorList>
    </citation>
    <scope>NUCLEOTIDE SEQUENCE [LARGE SCALE GENOMIC DNA]</scope>
    <source>
        <strain evidence="2 3">GS</strain>
    </source>
</reference>
<dbReference type="VEuPathDB" id="GiardiaDB:QR46_4870"/>
<dbReference type="PANTHER" id="PTHR23275">
    <property type="entry name" value="CABRIOLET.-RELATED"/>
    <property type="match status" value="1"/>
</dbReference>
<name>V6TV79_GIAIN</name>